<evidence type="ECO:0000313" key="2">
    <source>
        <dbReference type="Proteomes" id="UP000507470"/>
    </source>
</evidence>
<dbReference type="AlphaFoldDB" id="A0A6J8CUJ0"/>
<accession>A0A6J8CUJ0</accession>
<dbReference type="OrthoDB" id="6155503at2759"/>
<reference evidence="1 2" key="1">
    <citation type="submission" date="2020-06" db="EMBL/GenBank/DDBJ databases">
        <authorList>
            <person name="Li R."/>
            <person name="Bekaert M."/>
        </authorList>
    </citation>
    <scope>NUCLEOTIDE SEQUENCE [LARGE SCALE GENOMIC DNA]</scope>
    <source>
        <strain evidence="2">wild</strain>
    </source>
</reference>
<dbReference type="EMBL" id="CACVKT020006176">
    <property type="protein sequence ID" value="CAC5400153.1"/>
    <property type="molecule type" value="Genomic_DNA"/>
</dbReference>
<keyword evidence="2" id="KW-1185">Reference proteome</keyword>
<protein>
    <submittedName>
        <fullName evidence="1">Uncharacterized protein</fullName>
    </submittedName>
</protein>
<evidence type="ECO:0000313" key="1">
    <source>
        <dbReference type="EMBL" id="CAC5400153.1"/>
    </source>
</evidence>
<organism evidence="1 2">
    <name type="scientific">Mytilus coruscus</name>
    <name type="common">Sea mussel</name>
    <dbReference type="NCBI Taxonomy" id="42192"/>
    <lineage>
        <taxon>Eukaryota</taxon>
        <taxon>Metazoa</taxon>
        <taxon>Spiralia</taxon>
        <taxon>Lophotrochozoa</taxon>
        <taxon>Mollusca</taxon>
        <taxon>Bivalvia</taxon>
        <taxon>Autobranchia</taxon>
        <taxon>Pteriomorphia</taxon>
        <taxon>Mytilida</taxon>
        <taxon>Mytiloidea</taxon>
        <taxon>Mytilidae</taxon>
        <taxon>Mytilinae</taxon>
        <taxon>Mytilus</taxon>
    </lineage>
</organism>
<dbReference type="Proteomes" id="UP000507470">
    <property type="component" value="Unassembled WGS sequence"/>
</dbReference>
<name>A0A6J8CUJ0_MYTCO</name>
<proteinExistence type="predicted"/>
<gene>
    <name evidence="1" type="ORF">MCOR_34367</name>
</gene>
<sequence>MINDTTADFGLMIKNITVEDTYCRYTCACGINHYTETLNLKVVGYVYPPDIHSNIIVEKGGNYQIDIQLDVYPYPTCVLTYETSVLPVNITITSTKYNLKGGNLQLYNVHIMHTLDVHKYICKGEIILTCNVGKKNYTGIQKSIDFCKDKIILYHNPEDQKNSGL</sequence>